<proteinExistence type="predicted"/>
<reference evidence="2 3" key="1">
    <citation type="journal article" date="2018" name="Sci. Rep.">
        <title>Comparative genomics provides insights into the lifestyle and reveals functional heterogeneity of dark septate endophytic fungi.</title>
        <authorList>
            <person name="Knapp D.G."/>
            <person name="Nemeth J.B."/>
            <person name="Barry K."/>
            <person name="Hainaut M."/>
            <person name="Henrissat B."/>
            <person name="Johnson J."/>
            <person name="Kuo A."/>
            <person name="Lim J.H.P."/>
            <person name="Lipzen A."/>
            <person name="Nolan M."/>
            <person name="Ohm R.A."/>
            <person name="Tamas L."/>
            <person name="Grigoriev I.V."/>
            <person name="Spatafora J.W."/>
            <person name="Nagy L.G."/>
            <person name="Kovacs G.M."/>
        </authorList>
    </citation>
    <scope>NUCLEOTIDE SEQUENCE [LARGE SCALE GENOMIC DNA]</scope>
    <source>
        <strain evidence="2 3">DSE2036</strain>
    </source>
</reference>
<protein>
    <submittedName>
        <fullName evidence="2">Uncharacterized protein</fullName>
    </submittedName>
</protein>
<dbReference type="OrthoDB" id="3944737at2759"/>
<evidence type="ECO:0000313" key="2">
    <source>
        <dbReference type="EMBL" id="PVH98883.1"/>
    </source>
</evidence>
<feature type="region of interest" description="Disordered" evidence="1">
    <location>
        <begin position="350"/>
        <end position="371"/>
    </location>
</feature>
<evidence type="ECO:0000256" key="1">
    <source>
        <dbReference type="SAM" id="MobiDB-lite"/>
    </source>
</evidence>
<evidence type="ECO:0000313" key="3">
    <source>
        <dbReference type="Proteomes" id="UP000244855"/>
    </source>
</evidence>
<dbReference type="Proteomes" id="UP000244855">
    <property type="component" value="Unassembled WGS sequence"/>
</dbReference>
<gene>
    <name evidence="2" type="ORF">DM02DRAFT_729598</name>
</gene>
<organism evidence="2 3">
    <name type="scientific">Periconia macrospinosa</name>
    <dbReference type="NCBI Taxonomy" id="97972"/>
    <lineage>
        <taxon>Eukaryota</taxon>
        <taxon>Fungi</taxon>
        <taxon>Dikarya</taxon>
        <taxon>Ascomycota</taxon>
        <taxon>Pezizomycotina</taxon>
        <taxon>Dothideomycetes</taxon>
        <taxon>Pleosporomycetidae</taxon>
        <taxon>Pleosporales</taxon>
        <taxon>Massarineae</taxon>
        <taxon>Periconiaceae</taxon>
        <taxon>Periconia</taxon>
    </lineage>
</organism>
<dbReference type="AlphaFoldDB" id="A0A2V1DMM3"/>
<accession>A0A2V1DMM3</accession>
<dbReference type="STRING" id="97972.A0A2V1DMM3"/>
<keyword evidence="3" id="KW-1185">Reference proteome</keyword>
<name>A0A2V1DMM3_9PLEO</name>
<dbReference type="EMBL" id="KZ805404">
    <property type="protein sequence ID" value="PVH98883.1"/>
    <property type="molecule type" value="Genomic_DNA"/>
</dbReference>
<sequence>MAETLLEYLRRPNPKILHATPLGTRKKSKSVSKNPLYTYPRWIKKWEGVEWDTLRCKYEAALGISKERGHIELSHRDRTIKDEDGFSDIVFLWNKEIISKALVDFQEHMGHDQPMVMVRGNKAGKCPGPTRALKPDWASIVQSGAQVESDAAILEHSILPGDSKYSKNWTSSEIENGRCLYNSPNEFPRWLWPLAQIFTYCYRLEKRYGYLITDEELVLVRIGPKKDKPPPPGPRDPKRLVIEESGKDGLLEWVSVPWCNGRTADGHEVEDGNGMSVNTALWCLHLLAFADNSIKWTYESLAETDVTEEYLSSFTSPQIDGNSDRALGSFRVGSDEENGFFVPELVAAKRNARPKKRGRPRKRGVSKIQKR</sequence>